<sequence length="132" mass="15199">MFDLPHKPSQFLAVAHLFQQPATNTEGTSTEVQISLHICRSRIPINIASLDVKPSSAVQRDTRLVSYSFQYQPPIPEPRFRTWDCSLEDHPSKGESEACCNHIRTLRARRTGLRPVWSVRQGYDDVRQIWQP</sequence>
<dbReference type="AlphaFoldDB" id="A0A0C3DTQ9"/>
<organism evidence="1 2">
    <name type="scientific">Scleroderma citrinum Foug A</name>
    <dbReference type="NCBI Taxonomy" id="1036808"/>
    <lineage>
        <taxon>Eukaryota</taxon>
        <taxon>Fungi</taxon>
        <taxon>Dikarya</taxon>
        <taxon>Basidiomycota</taxon>
        <taxon>Agaricomycotina</taxon>
        <taxon>Agaricomycetes</taxon>
        <taxon>Agaricomycetidae</taxon>
        <taxon>Boletales</taxon>
        <taxon>Sclerodermatineae</taxon>
        <taxon>Sclerodermataceae</taxon>
        <taxon>Scleroderma</taxon>
    </lineage>
</organism>
<dbReference type="InParanoid" id="A0A0C3DTQ9"/>
<proteinExistence type="predicted"/>
<dbReference type="Proteomes" id="UP000053989">
    <property type="component" value="Unassembled WGS sequence"/>
</dbReference>
<evidence type="ECO:0000313" key="1">
    <source>
        <dbReference type="EMBL" id="KIM59336.1"/>
    </source>
</evidence>
<gene>
    <name evidence="1" type="ORF">SCLCIDRAFT_1029302</name>
</gene>
<name>A0A0C3DTQ9_9AGAM</name>
<dbReference type="HOGENOM" id="CLU_1918339_0_0_1"/>
<accession>A0A0C3DTQ9</accession>
<reference evidence="2" key="2">
    <citation type="submission" date="2015-01" db="EMBL/GenBank/DDBJ databases">
        <title>Evolutionary Origins and Diversification of the Mycorrhizal Mutualists.</title>
        <authorList>
            <consortium name="DOE Joint Genome Institute"/>
            <consortium name="Mycorrhizal Genomics Consortium"/>
            <person name="Kohler A."/>
            <person name="Kuo A."/>
            <person name="Nagy L.G."/>
            <person name="Floudas D."/>
            <person name="Copeland A."/>
            <person name="Barry K.W."/>
            <person name="Cichocki N."/>
            <person name="Veneault-Fourrey C."/>
            <person name="LaButti K."/>
            <person name="Lindquist E.A."/>
            <person name="Lipzen A."/>
            <person name="Lundell T."/>
            <person name="Morin E."/>
            <person name="Murat C."/>
            <person name="Riley R."/>
            <person name="Ohm R."/>
            <person name="Sun H."/>
            <person name="Tunlid A."/>
            <person name="Henrissat B."/>
            <person name="Grigoriev I.V."/>
            <person name="Hibbett D.S."/>
            <person name="Martin F."/>
        </authorList>
    </citation>
    <scope>NUCLEOTIDE SEQUENCE [LARGE SCALE GENOMIC DNA]</scope>
    <source>
        <strain evidence="2">Foug A</strain>
    </source>
</reference>
<keyword evidence="2" id="KW-1185">Reference proteome</keyword>
<reference evidence="1 2" key="1">
    <citation type="submission" date="2014-04" db="EMBL/GenBank/DDBJ databases">
        <authorList>
            <consortium name="DOE Joint Genome Institute"/>
            <person name="Kuo A."/>
            <person name="Kohler A."/>
            <person name="Nagy L.G."/>
            <person name="Floudas D."/>
            <person name="Copeland A."/>
            <person name="Barry K.W."/>
            <person name="Cichocki N."/>
            <person name="Veneault-Fourrey C."/>
            <person name="LaButti K."/>
            <person name="Lindquist E.A."/>
            <person name="Lipzen A."/>
            <person name="Lundell T."/>
            <person name="Morin E."/>
            <person name="Murat C."/>
            <person name="Sun H."/>
            <person name="Tunlid A."/>
            <person name="Henrissat B."/>
            <person name="Grigoriev I.V."/>
            <person name="Hibbett D.S."/>
            <person name="Martin F."/>
            <person name="Nordberg H.P."/>
            <person name="Cantor M.N."/>
            <person name="Hua S.X."/>
        </authorList>
    </citation>
    <scope>NUCLEOTIDE SEQUENCE [LARGE SCALE GENOMIC DNA]</scope>
    <source>
        <strain evidence="1 2">Foug A</strain>
    </source>
</reference>
<dbReference type="OrthoDB" id="10249888at2759"/>
<protein>
    <submittedName>
        <fullName evidence="1">Uncharacterized protein</fullName>
    </submittedName>
</protein>
<evidence type="ECO:0000313" key="2">
    <source>
        <dbReference type="Proteomes" id="UP000053989"/>
    </source>
</evidence>
<dbReference type="EMBL" id="KN822075">
    <property type="protein sequence ID" value="KIM59336.1"/>
    <property type="molecule type" value="Genomic_DNA"/>
</dbReference>